<gene>
    <name evidence="2" type="ORF">FHX39_001259</name>
</gene>
<sequence>MSAPTAGSPTPRRAARGRRRLTPLALITGVVGAMVLAFSMNSSLAAFTAQIVNTINNAAEGTLIMTETGPGATPPVCTSNSGTNGNVGTNSANCATINKYGGSTTLVPGQSTNVSVTIANTGTAPAATFTLAPGACTQTGAVTGSASDLCTQMGIVITQTVGGTTTTVSPANATLTSIAGTTIQLTGPVAAGASVTFNFRVTLPVGSGNSYQGLQANQQLTWTFTS</sequence>
<keyword evidence="1" id="KW-0812">Transmembrane</keyword>
<evidence type="ECO:0000256" key="1">
    <source>
        <dbReference type="SAM" id="Phobius"/>
    </source>
</evidence>
<reference evidence="2 3" key="1">
    <citation type="submission" date="2020-08" db="EMBL/GenBank/DDBJ databases">
        <title>Sequencing the genomes of 1000 actinobacteria strains.</title>
        <authorList>
            <person name="Klenk H.-P."/>
        </authorList>
    </citation>
    <scope>NUCLEOTIDE SEQUENCE [LARGE SCALE GENOMIC DNA]</scope>
    <source>
        <strain evidence="2 3">DSM 11053</strain>
    </source>
</reference>
<dbReference type="Proteomes" id="UP000565572">
    <property type="component" value="Unassembled WGS sequence"/>
</dbReference>
<comment type="caution">
    <text evidence="2">The sequence shown here is derived from an EMBL/GenBank/DDBJ whole genome shotgun (WGS) entry which is preliminary data.</text>
</comment>
<keyword evidence="1" id="KW-0472">Membrane</keyword>
<proteinExistence type="predicted"/>
<dbReference type="RefSeq" id="WP_198423274.1">
    <property type="nucleotide sequence ID" value="NZ_JACHZG010000001.1"/>
</dbReference>
<feature type="transmembrane region" description="Helical" evidence="1">
    <location>
        <begin position="21"/>
        <end position="40"/>
    </location>
</feature>
<dbReference type="EMBL" id="JACHZG010000001">
    <property type="protein sequence ID" value="MBB3326315.1"/>
    <property type="molecule type" value="Genomic_DNA"/>
</dbReference>
<evidence type="ECO:0000313" key="2">
    <source>
        <dbReference type="EMBL" id="MBB3326315.1"/>
    </source>
</evidence>
<accession>A0A7W5P6A7</accession>
<keyword evidence="3" id="KW-1185">Reference proteome</keyword>
<dbReference type="AlphaFoldDB" id="A0A7W5P6A7"/>
<evidence type="ECO:0008006" key="4">
    <source>
        <dbReference type="Google" id="ProtNLM"/>
    </source>
</evidence>
<keyword evidence="1" id="KW-1133">Transmembrane helix</keyword>
<name>A0A7W5P6A7_9ACTN</name>
<evidence type="ECO:0000313" key="3">
    <source>
        <dbReference type="Proteomes" id="UP000565572"/>
    </source>
</evidence>
<organism evidence="2 3">
    <name type="scientific">Microlunatus antarcticus</name>
    <dbReference type="NCBI Taxonomy" id="53388"/>
    <lineage>
        <taxon>Bacteria</taxon>
        <taxon>Bacillati</taxon>
        <taxon>Actinomycetota</taxon>
        <taxon>Actinomycetes</taxon>
        <taxon>Propionibacteriales</taxon>
        <taxon>Propionibacteriaceae</taxon>
        <taxon>Microlunatus</taxon>
    </lineage>
</organism>
<protein>
    <recommendedName>
        <fullName evidence="4">SipW-cognate class signal peptide</fullName>
    </recommendedName>
</protein>